<proteinExistence type="inferred from homology"/>
<dbReference type="PANTHER" id="PTHR43048:SF3">
    <property type="entry name" value="METHYLMALONYL-COA EPIMERASE, MITOCHONDRIAL"/>
    <property type="match status" value="1"/>
</dbReference>
<comment type="caution">
    <text evidence="4">The sequence shown here is derived from an EMBL/GenBank/DDBJ whole genome shotgun (WGS) entry which is preliminary data.</text>
</comment>
<dbReference type="PROSITE" id="PS51819">
    <property type="entry name" value="VOC"/>
    <property type="match status" value="1"/>
</dbReference>
<protein>
    <submittedName>
        <fullName evidence="4">Methylmalonyl-CoA/ethylmalonyl-CoA epimerase</fullName>
    </submittedName>
</protein>
<dbReference type="AlphaFoldDB" id="A0A5J4NW60"/>
<dbReference type="NCBIfam" id="TIGR03081">
    <property type="entry name" value="metmalonyl_epim"/>
    <property type="match status" value="1"/>
</dbReference>
<evidence type="ECO:0000313" key="4">
    <source>
        <dbReference type="EMBL" id="KAA3679318.1"/>
    </source>
</evidence>
<gene>
    <name evidence="4" type="ORF">DEA37_0000787</name>
</gene>
<dbReference type="EMBL" id="QNGE01000776">
    <property type="protein sequence ID" value="KAA3679318.1"/>
    <property type="molecule type" value="Genomic_DNA"/>
</dbReference>
<organism evidence="4 5">
    <name type="scientific">Paragonimus westermani</name>
    <dbReference type="NCBI Taxonomy" id="34504"/>
    <lineage>
        <taxon>Eukaryota</taxon>
        <taxon>Metazoa</taxon>
        <taxon>Spiralia</taxon>
        <taxon>Lophotrochozoa</taxon>
        <taxon>Platyhelminthes</taxon>
        <taxon>Trematoda</taxon>
        <taxon>Digenea</taxon>
        <taxon>Plagiorchiida</taxon>
        <taxon>Troglotremata</taxon>
        <taxon>Troglotrematidae</taxon>
        <taxon>Paragonimus</taxon>
    </lineage>
</organism>
<dbReference type="GO" id="GO:0046872">
    <property type="term" value="F:metal ion binding"/>
    <property type="evidence" value="ECO:0007669"/>
    <property type="project" value="UniProtKB-KW"/>
</dbReference>
<reference evidence="4 5" key="1">
    <citation type="journal article" date="2019" name="Gigascience">
        <title>Whole-genome sequence of the oriental lung fluke Paragonimus westermani.</title>
        <authorList>
            <person name="Oey H."/>
            <person name="Zakrzewski M."/>
            <person name="Narain K."/>
            <person name="Devi K.R."/>
            <person name="Agatsuma T."/>
            <person name="Nawaratna S."/>
            <person name="Gobert G.N."/>
            <person name="Jones M.K."/>
            <person name="Ragan M.A."/>
            <person name="McManus D.P."/>
            <person name="Krause L."/>
        </authorList>
    </citation>
    <scope>NUCLEOTIDE SEQUENCE [LARGE SCALE GENOMIC DNA]</scope>
    <source>
        <strain evidence="4 5">IND2009</strain>
    </source>
</reference>
<dbReference type="GO" id="GO:0046491">
    <property type="term" value="P:L-methylmalonyl-CoA metabolic process"/>
    <property type="evidence" value="ECO:0007669"/>
    <property type="project" value="TreeGrafter"/>
</dbReference>
<keyword evidence="5" id="KW-1185">Reference proteome</keyword>
<dbReference type="Gene3D" id="3.10.180.10">
    <property type="entry name" value="2,3-Dihydroxybiphenyl 1,2-Dioxygenase, domain 1"/>
    <property type="match status" value="1"/>
</dbReference>
<sequence length="163" mass="17963">MRTFCFHVDDLCLTIQRFVIQKPWKVAGLNHVAVVVPNIENAAAFYRDTFDVKVDKPFTAEAHGVHVAFVHMGNTKIELISPIDSNSPVAKFLERNKSGGLHHICVEVDDLGGAIRSLKQKNLRFLAPEPKVGACGVPVIFMHPKDTSGVLTELEASHSKEGH</sequence>
<dbReference type="InterPro" id="IPR029068">
    <property type="entry name" value="Glyas_Bleomycin-R_OHBP_Dase"/>
</dbReference>
<dbReference type="CDD" id="cd07249">
    <property type="entry name" value="MMCE"/>
    <property type="match status" value="1"/>
</dbReference>
<accession>A0A5J4NW60</accession>
<dbReference type="Pfam" id="PF13669">
    <property type="entry name" value="Glyoxalase_4"/>
    <property type="match status" value="1"/>
</dbReference>
<evidence type="ECO:0000256" key="2">
    <source>
        <dbReference type="ARBA" id="ARBA00022723"/>
    </source>
</evidence>
<comment type="similarity">
    <text evidence="1">Belongs to the methylmalonyl-CoA epimerase family.</text>
</comment>
<dbReference type="GO" id="GO:0004493">
    <property type="term" value="F:methylmalonyl-CoA epimerase activity"/>
    <property type="evidence" value="ECO:0007669"/>
    <property type="project" value="TreeGrafter"/>
</dbReference>
<name>A0A5J4NW60_9TREM</name>
<evidence type="ECO:0000256" key="1">
    <source>
        <dbReference type="ARBA" id="ARBA00009308"/>
    </source>
</evidence>
<dbReference type="SUPFAM" id="SSF54593">
    <property type="entry name" value="Glyoxalase/Bleomycin resistance protein/Dihydroxybiphenyl dioxygenase"/>
    <property type="match status" value="1"/>
</dbReference>
<feature type="domain" description="VOC" evidence="3">
    <location>
        <begin position="28"/>
        <end position="157"/>
    </location>
</feature>
<dbReference type="Proteomes" id="UP000324629">
    <property type="component" value="Unassembled WGS sequence"/>
</dbReference>
<dbReference type="GO" id="GO:0005739">
    <property type="term" value="C:mitochondrion"/>
    <property type="evidence" value="ECO:0007669"/>
    <property type="project" value="TreeGrafter"/>
</dbReference>
<dbReference type="InterPro" id="IPR037523">
    <property type="entry name" value="VOC_core"/>
</dbReference>
<dbReference type="InterPro" id="IPR051785">
    <property type="entry name" value="MMCE/EMCE_epimerase"/>
</dbReference>
<evidence type="ECO:0000313" key="5">
    <source>
        <dbReference type="Proteomes" id="UP000324629"/>
    </source>
</evidence>
<dbReference type="InterPro" id="IPR017515">
    <property type="entry name" value="MeMalonyl-CoA_epimerase"/>
</dbReference>
<keyword evidence="2" id="KW-0479">Metal-binding</keyword>
<dbReference type="PANTHER" id="PTHR43048">
    <property type="entry name" value="METHYLMALONYL-COA EPIMERASE"/>
    <property type="match status" value="1"/>
</dbReference>
<evidence type="ECO:0000259" key="3">
    <source>
        <dbReference type="PROSITE" id="PS51819"/>
    </source>
</evidence>